<dbReference type="CDD" id="cd00093">
    <property type="entry name" value="HTH_XRE"/>
    <property type="match status" value="1"/>
</dbReference>
<dbReference type="InterPro" id="IPR010982">
    <property type="entry name" value="Lambda_DNA-bd_dom_sf"/>
</dbReference>
<gene>
    <name evidence="2" type="ORF">CLV70_11555</name>
</gene>
<sequence length="406" mass="44976">MMDHDDDFGIGRRISEARKIRRMSQYELAARIPFSLSMLRKVEQGKRDATPAFTAAVAKCLATDVTTLTGQPYDQRGRSRDRIHTAMPGLRQALTYWDLSPQLDRPIGSWAALRAQTVMAAELRRTAQHLKLVQTLPDLLLEVTAAAHESPEAKKARYFELLAILLFAAHSVTYKTGYLDLSSVVEDRITWVASRSSDPLMGALAAWARTTSMLQNGSYRIGLQLLDRMQAEIRPTRTDQEKTTLPVSGSLHLRSGMLAARAGDDETANAHLREAGHIAAHLGGDDHDGGWHQLSFGPANVSIHEVAARIELGDGAGAVSLARDLRIPPSLPPIRAGHHFVDLSRAQLWEGEPEAALKSLYQARRLAPQQTRHLPTTREVLRMLVRTHRRSSEPLAKMVNWIGGDL</sequence>
<comment type="caution">
    <text evidence="2">The sequence shown here is derived from an EMBL/GenBank/DDBJ whole genome shotgun (WGS) entry which is preliminary data.</text>
</comment>
<dbReference type="Proteomes" id="UP000239209">
    <property type="component" value="Unassembled WGS sequence"/>
</dbReference>
<dbReference type="InterPro" id="IPR001387">
    <property type="entry name" value="Cro/C1-type_HTH"/>
</dbReference>
<organism evidence="2 3">
    <name type="scientific">Pseudosporangium ferrugineum</name>
    <dbReference type="NCBI Taxonomy" id="439699"/>
    <lineage>
        <taxon>Bacteria</taxon>
        <taxon>Bacillati</taxon>
        <taxon>Actinomycetota</taxon>
        <taxon>Actinomycetes</taxon>
        <taxon>Micromonosporales</taxon>
        <taxon>Micromonosporaceae</taxon>
        <taxon>Pseudosporangium</taxon>
    </lineage>
</organism>
<dbReference type="SMART" id="SM00530">
    <property type="entry name" value="HTH_XRE"/>
    <property type="match status" value="1"/>
</dbReference>
<reference evidence="2 3" key="1">
    <citation type="submission" date="2018-03" db="EMBL/GenBank/DDBJ databases">
        <title>Genomic Encyclopedia of Archaeal and Bacterial Type Strains, Phase II (KMG-II): from individual species to whole genera.</title>
        <authorList>
            <person name="Goeker M."/>
        </authorList>
    </citation>
    <scope>NUCLEOTIDE SEQUENCE [LARGE SCALE GENOMIC DNA]</scope>
    <source>
        <strain evidence="2 3">DSM 45348</strain>
    </source>
</reference>
<evidence type="ECO:0000259" key="1">
    <source>
        <dbReference type="PROSITE" id="PS50943"/>
    </source>
</evidence>
<feature type="domain" description="HTH cro/C1-type" evidence="1">
    <location>
        <begin position="14"/>
        <end position="68"/>
    </location>
</feature>
<evidence type="ECO:0000313" key="3">
    <source>
        <dbReference type="Proteomes" id="UP000239209"/>
    </source>
</evidence>
<protein>
    <submittedName>
        <fullName evidence="2">Helix-turn-helix protein</fullName>
    </submittedName>
</protein>
<accession>A0A2T0RQ76</accession>
<name>A0A2T0RQ76_9ACTN</name>
<dbReference type="AlphaFoldDB" id="A0A2T0RQ76"/>
<keyword evidence="3" id="KW-1185">Reference proteome</keyword>
<dbReference type="OrthoDB" id="3420984at2"/>
<dbReference type="RefSeq" id="WP_106129555.1">
    <property type="nucleotide sequence ID" value="NZ_PVZG01000015.1"/>
</dbReference>
<dbReference type="GO" id="GO:0003677">
    <property type="term" value="F:DNA binding"/>
    <property type="evidence" value="ECO:0007669"/>
    <property type="project" value="InterPro"/>
</dbReference>
<dbReference type="EMBL" id="PVZG01000015">
    <property type="protein sequence ID" value="PRY23328.1"/>
    <property type="molecule type" value="Genomic_DNA"/>
</dbReference>
<proteinExistence type="predicted"/>
<dbReference type="Gene3D" id="1.10.260.40">
    <property type="entry name" value="lambda repressor-like DNA-binding domains"/>
    <property type="match status" value="1"/>
</dbReference>
<dbReference type="PROSITE" id="PS50943">
    <property type="entry name" value="HTH_CROC1"/>
    <property type="match status" value="1"/>
</dbReference>
<dbReference type="SUPFAM" id="SSF47413">
    <property type="entry name" value="lambda repressor-like DNA-binding domains"/>
    <property type="match status" value="1"/>
</dbReference>
<evidence type="ECO:0000313" key="2">
    <source>
        <dbReference type="EMBL" id="PRY23328.1"/>
    </source>
</evidence>